<dbReference type="SUPFAM" id="SSF52540">
    <property type="entry name" value="P-loop containing nucleoside triphosphate hydrolases"/>
    <property type="match status" value="1"/>
</dbReference>
<dbReference type="EMBL" id="JBBPBN010000495">
    <property type="protein sequence ID" value="KAK8485548.1"/>
    <property type="molecule type" value="Genomic_DNA"/>
</dbReference>
<evidence type="ECO:0000256" key="2">
    <source>
        <dbReference type="ARBA" id="ARBA00022801"/>
    </source>
</evidence>
<evidence type="ECO:0000256" key="6">
    <source>
        <dbReference type="SAM" id="MobiDB-lite"/>
    </source>
</evidence>
<dbReference type="InterPro" id="IPR050747">
    <property type="entry name" value="Mitochondrial_chaperone_BCS1"/>
</dbReference>
<protein>
    <submittedName>
        <fullName evidence="10">Uncharacterized protein</fullName>
    </submittedName>
</protein>
<keyword evidence="4" id="KW-0460">Magnesium</keyword>
<evidence type="ECO:0000259" key="8">
    <source>
        <dbReference type="Pfam" id="PF14363"/>
    </source>
</evidence>
<evidence type="ECO:0000259" key="7">
    <source>
        <dbReference type="Pfam" id="PF00004"/>
    </source>
</evidence>
<feature type="domain" description="AAA-type ATPase N-terminal" evidence="8">
    <location>
        <begin position="42"/>
        <end position="135"/>
    </location>
</feature>
<dbReference type="Gene3D" id="6.10.280.40">
    <property type="match status" value="1"/>
</dbReference>
<proteinExistence type="inferred from homology"/>
<sequence>MFSPHNIPSASSVLSTYTAFTASAMLVRGVITEVQAMISQLIPERLRNLVLSKLGGLFLNLCSQMTLVIHEYEGYSLNELYHASETYLQTKISASMERVRGFKSPRDQEVTVTIHKGEKILDVYEGIELKWEMTCETREKSKNFHKGKHVNKGYESRALELSFNNKCMEMVTKSYLPYVLKRSKETREENKVVKLFSLGNFCGNGDGAWGSTNLDHPATFDKLAMDPAVKKKLIDDLDRFVRRRDYYKRVGKAWKRGYLFNSELRRLLVTTRNRSMVVIEDIDCSIDLQNKPIERKSAEYGTFEQDANDQLTLSGLLNFIDGLWSSCGDERIIVFTTNHKDKLDPALLRPGRMDMHIHMSYCTPSGFRVLASNYLCIADHNMFDEIDELMIQVEVTPAQVAEELMKSEDADTALEELVKFLQEKKLRSEENRDSDGGETNACDHGVGNERVGGGGANKIGRIRRRQPRNMNNIYLTRLFPNAI</sequence>
<comment type="caution">
    <text evidence="10">The sequence shown here is derived from an EMBL/GenBank/DDBJ whole genome shotgun (WGS) entry which is preliminary data.</text>
</comment>
<dbReference type="InterPro" id="IPR027417">
    <property type="entry name" value="P-loop_NTPase"/>
</dbReference>
<evidence type="ECO:0000256" key="3">
    <source>
        <dbReference type="ARBA" id="ARBA00022840"/>
    </source>
</evidence>
<feature type="domain" description="ATPase AAA-type core" evidence="7">
    <location>
        <begin position="275"/>
        <end position="360"/>
    </location>
</feature>
<keyword evidence="3 5" id="KW-0067">ATP-binding</keyword>
<dbReference type="InterPro" id="IPR058017">
    <property type="entry name" value="At3g28540-like_C"/>
</dbReference>
<dbReference type="Pfam" id="PF00004">
    <property type="entry name" value="AAA"/>
    <property type="match status" value="1"/>
</dbReference>
<keyword evidence="11" id="KW-1185">Reference proteome</keyword>
<reference evidence="10 11" key="1">
    <citation type="journal article" date="2024" name="G3 (Bethesda)">
        <title>Genome assembly of Hibiscus sabdariffa L. provides insights into metabolisms of medicinal natural products.</title>
        <authorList>
            <person name="Kim T."/>
        </authorList>
    </citation>
    <scope>NUCLEOTIDE SEQUENCE [LARGE SCALE GENOMIC DNA]</scope>
    <source>
        <strain evidence="10">TK-2024</strain>
        <tissue evidence="10">Old leaves</tissue>
    </source>
</reference>
<dbReference type="Pfam" id="PF25568">
    <property type="entry name" value="AAA_lid_At3g28540"/>
    <property type="match status" value="1"/>
</dbReference>
<dbReference type="PROSITE" id="PS00674">
    <property type="entry name" value="AAA"/>
    <property type="match status" value="1"/>
</dbReference>
<comment type="similarity">
    <text evidence="5">Belongs to the AAA ATPase family.</text>
</comment>
<dbReference type="Pfam" id="PF14363">
    <property type="entry name" value="AAA_assoc"/>
    <property type="match status" value="1"/>
</dbReference>
<dbReference type="Proteomes" id="UP001396334">
    <property type="component" value="Unassembled WGS sequence"/>
</dbReference>
<accession>A0ABR1ZXS9</accession>
<organism evidence="10 11">
    <name type="scientific">Hibiscus sabdariffa</name>
    <name type="common">roselle</name>
    <dbReference type="NCBI Taxonomy" id="183260"/>
    <lineage>
        <taxon>Eukaryota</taxon>
        <taxon>Viridiplantae</taxon>
        <taxon>Streptophyta</taxon>
        <taxon>Embryophyta</taxon>
        <taxon>Tracheophyta</taxon>
        <taxon>Spermatophyta</taxon>
        <taxon>Magnoliopsida</taxon>
        <taxon>eudicotyledons</taxon>
        <taxon>Gunneridae</taxon>
        <taxon>Pentapetalae</taxon>
        <taxon>rosids</taxon>
        <taxon>malvids</taxon>
        <taxon>Malvales</taxon>
        <taxon>Malvaceae</taxon>
        <taxon>Malvoideae</taxon>
        <taxon>Hibiscus</taxon>
    </lineage>
</organism>
<evidence type="ECO:0000256" key="1">
    <source>
        <dbReference type="ARBA" id="ARBA00001946"/>
    </source>
</evidence>
<dbReference type="PANTHER" id="PTHR23070">
    <property type="entry name" value="BCS1 AAA-TYPE ATPASE"/>
    <property type="match status" value="1"/>
</dbReference>
<keyword evidence="5" id="KW-0547">Nucleotide-binding</keyword>
<evidence type="ECO:0000256" key="5">
    <source>
        <dbReference type="RuleBase" id="RU003651"/>
    </source>
</evidence>
<name>A0ABR1ZXS9_9ROSI</name>
<dbReference type="InterPro" id="IPR003959">
    <property type="entry name" value="ATPase_AAA_core"/>
</dbReference>
<evidence type="ECO:0000313" key="11">
    <source>
        <dbReference type="Proteomes" id="UP001396334"/>
    </source>
</evidence>
<gene>
    <name evidence="10" type="ORF">V6N11_026924</name>
</gene>
<evidence type="ECO:0000256" key="4">
    <source>
        <dbReference type="ARBA" id="ARBA00022842"/>
    </source>
</evidence>
<comment type="cofactor">
    <cofactor evidence="1">
        <name>Mg(2+)</name>
        <dbReference type="ChEBI" id="CHEBI:18420"/>
    </cofactor>
</comment>
<evidence type="ECO:0000259" key="9">
    <source>
        <dbReference type="Pfam" id="PF25568"/>
    </source>
</evidence>
<evidence type="ECO:0000313" key="10">
    <source>
        <dbReference type="EMBL" id="KAK8485548.1"/>
    </source>
</evidence>
<dbReference type="InterPro" id="IPR003960">
    <property type="entry name" value="ATPase_AAA_CS"/>
</dbReference>
<dbReference type="Gene3D" id="3.40.50.300">
    <property type="entry name" value="P-loop containing nucleotide triphosphate hydrolases"/>
    <property type="match status" value="1"/>
</dbReference>
<dbReference type="InterPro" id="IPR025753">
    <property type="entry name" value="AAA_N_dom"/>
</dbReference>
<feature type="region of interest" description="Disordered" evidence="6">
    <location>
        <begin position="427"/>
        <end position="459"/>
    </location>
</feature>
<keyword evidence="2" id="KW-0378">Hydrolase</keyword>
<feature type="domain" description="AAA+ ATPase At3g28540-like C-terminal" evidence="9">
    <location>
        <begin position="362"/>
        <end position="430"/>
    </location>
</feature>